<dbReference type="eggNOG" id="COG1473">
    <property type="taxonomic scope" value="Bacteria"/>
</dbReference>
<accession>A6NZU9</accession>
<evidence type="ECO:0000313" key="1">
    <source>
        <dbReference type="EMBL" id="EDM98452.1"/>
    </source>
</evidence>
<dbReference type="CDD" id="cd05673">
    <property type="entry name" value="M20_Acy1L2_AbgB"/>
    <property type="match status" value="1"/>
</dbReference>
<dbReference type="InterPro" id="IPR036264">
    <property type="entry name" value="Bact_exopeptidase_dim_dom"/>
</dbReference>
<dbReference type="STRING" id="411467.BACCAP_03753"/>
<dbReference type="NCBIfam" id="TIGR01891">
    <property type="entry name" value="amidohydrolases"/>
    <property type="match status" value="1"/>
</dbReference>
<reference evidence="1 2" key="1">
    <citation type="submission" date="2007-04" db="EMBL/GenBank/DDBJ databases">
        <authorList>
            <person name="Fulton L."/>
            <person name="Clifton S."/>
            <person name="Fulton B."/>
            <person name="Xu J."/>
            <person name="Minx P."/>
            <person name="Pepin K.H."/>
            <person name="Johnson M."/>
            <person name="Thiruvilangam P."/>
            <person name="Bhonagiri V."/>
            <person name="Nash W.E."/>
            <person name="Mardis E.R."/>
            <person name="Wilson R.K."/>
        </authorList>
    </citation>
    <scope>NUCLEOTIDE SEQUENCE [LARGE SCALE GENOMIC DNA]</scope>
    <source>
        <strain evidence="1 2">ATCC 29799</strain>
    </source>
</reference>
<dbReference type="InterPro" id="IPR052030">
    <property type="entry name" value="Peptidase_M20/M20A_hydrolases"/>
</dbReference>
<comment type="caution">
    <text evidence="1">The sequence shown here is derived from an EMBL/GenBank/DDBJ whole genome shotgun (WGS) entry which is preliminary data.</text>
</comment>
<dbReference type="OrthoDB" id="9781032at2"/>
<dbReference type="InterPro" id="IPR017439">
    <property type="entry name" value="Amidohydrolase"/>
</dbReference>
<dbReference type="GO" id="GO:0071713">
    <property type="term" value="F:para-aminobenzoyl-glutamate hydrolase activity"/>
    <property type="evidence" value="ECO:0007669"/>
    <property type="project" value="TreeGrafter"/>
</dbReference>
<dbReference type="SUPFAM" id="SSF53187">
    <property type="entry name" value="Zn-dependent exopeptidases"/>
    <property type="match status" value="1"/>
</dbReference>
<dbReference type="GO" id="GO:0016805">
    <property type="term" value="F:dipeptidase activity"/>
    <property type="evidence" value="ECO:0007669"/>
    <property type="project" value="TreeGrafter"/>
</dbReference>
<organism evidence="1 2">
    <name type="scientific">Pseudoflavonifractor capillosus ATCC 29799</name>
    <dbReference type="NCBI Taxonomy" id="411467"/>
    <lineage>
        <taxon>Bacteria</taxon>
        <taxon>Bacillati</taxon>
        <taxon>Bacillota</taxon>
        <taxon>Clostridia</taxon>
        <taxon>Eubacteriales</taxon>
        <taxon>Oscillospiraceae</taxon>
        <taxon>Pseudoflavonifractor</taxon>
    </lineage>
</organism>
<dbReference type="Gene3D" id="3.30.70.360">
    <property type="match status" value="1"/>
</dbReference>
<dbReference type="Gene3D" id="3.40.630.10">
    <property type="entry name" value="Zn peptidases"/>
    <property type="match status" value="2"/>
</dbReference>
<keyword evidence="2" id="KW-1185">Reference proteome</keyword>
<dbReference type="Pfam" id="PF01546">
    <property type="entry name" value="Peptidase_M20"/>
    <property type="match status" value="1"/>
</dbReference>
<dbReference type="InterPro" id="IPR017145">
    <property type="entry name" value="Aminobenzoyl-glu_utiliz_pB"/>
</dbReference>
<proteinExistence type="predicted"/>
<name>A6NZU9_9FIRM</name>
<dbReference type="PANTHER" id="PTHR30575">
    <property type="entry name" value="PEPTIDASE M20"/>
    <property type="match status" value="1"/>
</dbReference>
<gene>
    <name evidence="1" type="primary">abgB</name>
    <name evidence="1" type="ORF">BACCAP_03753</name>
</gene>
<dbReference type="EMBL" id="AAXG02000034">
    <property type="protein sequence ID" value="EDM98452.1"/>
    <property type="molecule type" value="Genomic_DNA"/>
</dbReference>
<dbReference type="GO" id="GO:0005737">
    <property type="term" value="C:cytoplasm"/>
    <property type="evidence" value="ECO:0007669"/>
    <property type="project" value="TreeGrafter"/>
</dbReference>
<dbReference type="AlphaFoldDB" id="A6NZU9"/>
<dbReference type="RefSeq" id="WP_006574254.1">
    <property type="nucleotide sequence ID" value="NZ_AAXG02000034.1"/>
</dbReference>
<protein>
    <submittedName>
        <fullName evidence="1">Aminobenzoyl-glutamate utilization protein B</fullName>
    </submittedName>
</protein>
<reference evidence="1 2" key="2">
    <citation type="submission" date="2007-06" db="EMBL/GenBank/DDBJ databases">
        <title>Draft genome sequence of Pseudoflavonifractor capillosus ATCC 29799.</title>
        <authorList>
            <person name="Sudarsanam P."/>
            <person name="Ley R."/>
            <person name="Guruge J."/>
            <person name="Turnbaugh P.J."/>
            <person name="Mahowald M."/>
            <person name="Liep D."/>
            <person name="Gordon J."/>
        </authorList>
    </citation>
    <scope>NUCLEOTIDE SEQUENCE [LARGE SCALE GENOMIC DNA]</scope>
    <source>
        <strain evidence="1 2">ATCC 29799</strain>
    </source>
</reference>
<evidence type="ECO:0000313" key="2">
    <source>
        <dbReference type="Proteomes" id="UP000003639"/>
    </source>
</evidence>
<dbReference type="PANTHER" id="PTHR30575:SF0">
    <property type="entry name" value="XAA-ARG DIPEPTIDASE"/>
    <property type="match status" value="1"/>
</dbReference>
<dbReference type="GO" id="GO:0046657">
    <property type="term" value="P:folic acid catabolic process"/>
    <property type="evidence" value="ECO:0007669"/>
    <property type="project" value="TreeGrafter"/>
</dbReference>
<dbReference type="InterPro" id="IPR002933">
    <property type="entry name" value="Peptidase_M20"/>
</dbReference>
<sequence>MERKDEIEALVEENSAVFEDVSDQIWGFAEMCYQEKQSAELQKKVLRELGFTVNDQIKGMETAFIASYGEGHPIIAILGEYDALAGLNQEADCTEHKPMEPGKPGHGCGHNLLGAGSMCAVNAVKKYMEAHNVKGTIRYYGCPAEEGGSAKTFMVRDGYFKDCDIELSWHPAQFNYGWDGEDCLGTYNILFKFKGISAHAAACPQLGRSALDACELMNVGVNYLREHVIPEARIHYAYLNAGGTAPNVVPAEAMLSYVIRAPKMGAMYEIADRVIKCAQGAAMMTETEMSYKVVSGTSNLMSTKAVLDRFNANLDKYLPIPYTPEELEYAQKFKDTLDKSDEKRLLHCIELTYPEKSSAEIRAMYEEPMANWYCPEVGNTASTDAGDASWVVPGCQLHVACYPAGLPFHSWQMVAMGKSSLAKKGMKTAAKVLAMTALDFMTDPALLEQAKKDYLAKLDGETYRCPLPDDLQPGDKSF</sequence>
<dbReference type="FunFam" id="3.30.70.360:FF:000004">
    <property type="entry name" value="Peptidase M20 domain-containing protein 2"/>
    <property type="match status" value="1"/>
</dbReference>
<dbReference type="Proteomes" id="UP000003639">
    <property type="component" value="Unassembled WGS sequence"/>
</dbReference>
<dbReference type="SUPFAM" id="SSF55031">
    <property type="entry name" value="Bacterial exopeptidase dimerisation domain"/>
    <property type="match status" value="1"/>
</dbReference>
<dbReference type="PIRSF" id="PIRSF037227">
    <property type="entry name" value="Aminobenzoyl-glu_utiliz_pB"/>
    <property type="match status" value="1"/>
</dbReference>